<dbReference type="EMBL" id="CP120733">
    <property type="protein sequence ID" value="WFD09038.1"/>
    <property type="molecule type" value="Genomic_DNA"/>
</dbReference>
<accession>A0ABY8E818</accession>
<organism evidence="1 2">
    <name type="scientific">Tepidibacter hydrothermalis</name>
    <dbReference type="NCBI Taxonomy" id="3036126"/>
    <lineage>
        <taxon>Bacteria</taxon>
        <taxon>Bacillati</taxon>
        <taxon>Bacillota</taxon>
        <taxon>Clostridia</taxon>
        <taxon>Peptostreptococcales</taxon>
        <taxon>Peptostreptococcaceae</taxon>
        <taxon>Tepidibacter</taxon>
    </lineage>
</organism>
<proteinExistence type="predicted"/>
<evidence type="ECO:0000313" key="2">
    <source>
        <dbReference type="Proteomes" id="UP001222800"/>
    </source>
</evidence>
<protein>
    <submittedName>
        <fullName evidence="1">Uncharacterized protein</fullName>
    </submittedName>
</protein>
<dbReference type="Proteomes" id="UP001222800">
    <property type="component" value="Chromosome"/>
</dbReference>
<keyword evidence="2" id="KW-1185">Reference proteome</keyword>
<dbReference type="RefSeq" id="WP_277730959.1">
    <property type="nucleotide sequence ID" value="NZ_CP120733.1"/>
</dbReference>
<reference evidence="1 2" key="1">
    <citation type="submission" date="2023-03" db="EMBL/GenBank/DDBJ databases">
        <title>Complete genome sequence of Tepidibacter sp. SWIR-1, isolated from a deep-sea hydrothermal vent.</title>
        <authorList>
            <person name="Li X."/>
        </authorList>
    </citation>
    <scope>NUCLEOTIDE SEQUENCE [LARGE SCALE GENOMIC DNA]</scope>
    <source>
        <strain evidence="1 2">SWIR-1</strain>
    </source>
</reference>
<gene>
    <name evidence="1" type="ORF">P4S50_11640</name>
</gene>
<name>A0ABY8E818_9FIRM</name>
<evidence type="ECO:0000313" key="1">
    <source>
        <dbReference type="EMBL" id="WFD09038.1"/>
    </source>
</evidence>
<sequence length="45" mass="5302">MELNNNLEKIVYKGKNKFIMNENSFGKRITIHSNILNNIDEITCF</sequence>